<dbReference type="GO" id="GO:0006388">
    <property type="term" value="P:tRNA splicing, via endonucleolytic cleavage and ligation"/>
    <property type="evidence" value="ECO:0007669"/>
    <property type="project" value="InterPro"/>
</dbReference>
<accession>A0AAD3CY33</accession>
<feature type="compositionally biased region" description="Basic and acidic residues" evidence="1">
    <location>
        <begin position="54"/>
        <end position="86"/>
    </location>
</feature>
<dbReference type="InterPro" id="IPR036167">
    <property type="entry name" value="tRNA_intron_Endo_cat-like_sf"/>
</dbReference>
<reference evidence="2 3" key="1">
    <citation type="journal article" date="2021" name="Sci. Rep.">
        <title>The genome of the diatom Chaetoceros tenuissimus carries an ancient integrated fragment of an extant virus.</title>
        <authorList>
            <person name="Hongo Y."/>
            <person name="Kimura K."/>
            <person name="Takaki Y."/>
            <person name="Yoshida Y."/>
            <person name="Baba S."/>
            <person name="Kobayashi G."/>
            <person name="Nagasaki K."/>
            <person name="Hano T."/>
            <person name="Tomaru Y."/>
        </authorList>
    </citation>
    <scope>NUCLEOTIDE SEQUENCE [LARGE SCALE GENOMIC DNA]</scope>
    <source>
        <strain evidence="2 3">NIES-3715</strain>
    </source>
</reference>
<keyword evidence="3" id="KW-1185">Reference proteome</keyword>
<comment type="caution">
    <text evidence="2">The sequence shown here is derived from an EMBL/GenBank/DDBJ whole genome shotgun (WGS) entry which is preliminary data.</text>
</comment>
<evidence type="ECO:0000256" key="1">
    <source>
        <dbReference type="SAM" id="MobiDB-lite"/>
    </source>
</evidence>
<feature type="region of interest" description="Disordered" evidence="1">
    <location>
        <begin position="23"/>
        <end position="86"/>
    </location>
</feature>
<dbReference type="GO" id="GO:0003676">
    <property type="term" value="F:nucleic acid binding"/>
    <property type="evidence" value="ECO:0007669"/>
    <property type="project" value="InterPro"/>
</dbReference>
<name>A0AAD3CY33_9STRA</name>
<organism evidence="2 3">
    <name type="scientific">Chaetoceros tenuissimus</name>
    <dbReference type="NCBI Taxonomy" id="426638"/>
    <lineage>
        <taxon>Eukaryota</taxon>
        <taxon>Sar</taxon>
        <taxon>Stramenopiles</taxon>
        <taxon>Ochrophyta</taxon>
        <taxon>Bacillariophyta</taxon>
        <taxon>Coscinodiscophyceae</taxon>
        <taxon>Chaetocerotophycidae</taxon>
        <taxon>Chaetocerotales</taxon>
        <taxon>Chaetocerotaceae</taxon>
        <taxon>Chaetoceros</taxon>
    </lineage>
</organism>
<proteinExistence type="predicted"/>
<dbReference type="GO" id="GO:0005634">
    <property type="term" value="C:nucleus"/>
    <property type="evidence" value="ECO:0007669"/>
    <property type="project" value="UniProtKB-ARBA"/>
</dbReference>
<dbReference type="SUPFAM" id="SSF53032">
    <property type="entry name" value="tRNA-intron endonuclease catalytic domain-like"/>
    <property type="match status" value="1"/>
</dbReference>
<gene>
    <name evidence="2" type="ORF">CTEN210_10818</name>
</gene>
<evidence type="ECO:0000313" key="3">
    <source>
        <dbReference type="Proteomes" id="UP001054902"/>
    </source>
</evidence>
<sequence length="360" mass="41106">MEESVVLFDKDYVKSIEYEYRIPPTSIGVRRRRPSSKTVMNELKNIKRKKKKQKQEPGKKESDVGTPKKADSSVKEESKKEATDSDSKYFQFSNVDNKVKDEIEELTAMDRSAYKNLPAFLTLPMMIQAQKNNLLERNPNLEDLVSGAKVDDELAQKWADEIKISMKEAEVVRSQEEMRPMAYKLIPEPWKRLRDQCHKTDKKISTANIKNMDLEGAPSVVYSKNVQQMDHMKNIDMAIIYDCLYNSFNELHISCGAKFGCDYLLYDGNRSERHAFAGLRVLSSTKDDQGNVNFSLPTAYDLQGYVRGLNTAGKLALLATVIDKRVLVVDLALEKILSAPTHRRKRSTEARKAIGQNLKK</sequence>
<protein>
    <submittedName>
        <fullName evidence="2">Uncharacterized protein</fullName>
    </submittedName>
</protein>
<dbReference type="EMBL" id="BLLK01000047">
    <property type="protein sequence ID" value="GFH54342.1"/>
    <property type="molecule type" value="Genomic_DNA"/>
</dbReference>
<dbReference type="InterPro" id="IPR011856">
    <property type="entry name" value="tRNA_endonuc-like_dom_sf"/>
</dbReference>
<dbReference type="Proteomes" id="UP001054902">
    <property type="component" value="Unassembled WGS sequence"/>
</dbReference>
<dbReference type="AlphaFoldDB" id="A0AAD3CY33"/>
<dbReference type="Gene3D" id="3.40.1350.10">
    <property type="match status" value="1"/>
</dbReference>
<evidence type="ECO:0000313" key="2">
    <source>
        <dbReference type="EMBL" id="GFH54342.1"/>
    </source>
</evidence>